<dbReference type="InterPro" id="IPR036513">
    <property type="entry name" value="STAS_dom_sf"/>
</dbReference>
<reference evidence="3 4" key="1">
    <citation type="journal article" date="2013" name="Genome Announc.">
        <title>Genome Sequence of the Obligate Gammaproteobacterial Methanotroph Methylomicrobium album Strain BG8.</title>
        <authorList>
            <person name="Kits K.D."/>
            <person name="Kalyuzhnaya M.G."/>
            <person name="Klotz M.G."/>
            <person name="Jetten M.S."/>
            <person name="Op den Camp H.J."/>
            <person name="Vuilleumier S."/>
            <person name="Bringel F."/>
            <person name="Dispirito A.A."/>
            <person name="Murrell J.C."/>
            <person name="Bruce D."/>
            <person name="Cheng J.F."/>
            <person name="Copeland A."/>
            <person name="Goodwin L."/>
            <person name="Hauser L."/>
            <person name="Lajus A."/>
            <person name="Land M.L."/>
            <person name="Lapidus A."/>
            <person name="Lucas S."/>
            <person name="Medigue C."/>
            <person name="Pitluck S."/>
            <person name="Woyke T."/>
            <person name="Zeytun A."/>
            <person name="Stein L.Y."/>
        </authorList>
    </citation>
    <scope>NUCLEOTIDE SEQUENCE [LARGE SCALE GENOMIC DNA]</scope>
    <source>
        <strain evidence="3 4">BG8</strain>
    </source>
</reference>
<dbReference type="CDD" id="cd07041">
    <property type="entry name" value="STAS_RsbR_RsbS_like"/>
    <property type="match status" value="1"/>
</dbReference>
<keyword evidence="4" id="KW-1185">Reference proteome</keyword>
<dbReference type="PANTHER" id="PTHR33745:SF3">
    <property type="entry name" value="RSBT CO-ANTAGONIST PROTEIN RSBRC"/>
    <property type="match status" value="1"/>
</dbReference>
<protein>
    <submittedName>
        <fullName evidence="3">Anti-anti-sigma regulatory factor (Antagonist of anti-sigma factor)</fullName>
    </submittedName>
</protein>
<dbReference type="Proteomes" id="UP000005090">
    <property type="component" value="Chromosome"/>
</dbReference>
<organism evidence="3 4">
    <name type="scientific">Methylomicrobium album BG8</name>
    <dbReference type="NCBI Taxonomy" id="686340"/>
    <lineage>
        <taxon>Bacteria</taxon>
        <taxon>Pseudomonadati</taxon>
        <taxon>Pseudomonadota</taxon>
        <taxon>Gammaproteobacteria</taxon>
        <taxon>Methylococcales</taxon>
        <taxon>Methylococcaceae</taxon>
        <taxon>Methylomicrobium</taxon>
    </lineage>
</organism>
<dbReference type="RefSeq" id="WP_005373111.1">
    <property type="nucleotide sequence ID" value="NZ_CM001475.1"/>
</dbReference>
<dbReference type="Pfam" id="PF11563">
    <property type="entry name" value="Protoglobin"/>
    <property type="match status" value="1"/>
</dbReference>
<dbReference type="HOGENOM" id="CLU_026775_0_0_6"/>
<dbReference type="EMBL" id="CM001475">
    <property type="protein sequence ID" value="EIC30484.1"/>
    <property type="molecule type" value="Genomic_DNA"/>
</dbReference>
<sequence>MAEYTNQDSEKSLMEEIGITDREIANRRAFLELGEADEKELLSIDPAAQAYADPVIEDFYKHLLAFEETRVFFQDPQVLERVKRAQKRYFARLTQGGYDKDYIEDRLKIGAVHERIGLPMKAYLGMYSFYLRNVAHRLFEAHEDEQGKALRAFLSLLKVVFLDMGLAIDTYINRREQLIGKQQEAMRELPTPVLRVRERLLILPVVGVLESYRAHQLTEQLLESIGATRAKVAIVDITGVPLVDSRVANHLLQTVSAARLMGAAVILTGLSPQIAQALVAIGVDLSQVKTTVDLQSGLEEAERLLGYRLVPASDKPRSDQAHP</sequence>
<dbReference type="InterPro" id="IPR012292">
    <property type="entry name" value="Globin/Proto"/>
</dbReference>
<evidence type="ECO:0000313" key="3">
    <source>
        <dbReference type="EMBL" id="EIC30484.1"/>
    </source>
</evidence>
<dbReference type="GO" id="GO:0020037">
    <property type="term" value="F:heme binding"/>
    <property type="evidence" value="ECO:0007669"/>
    <property type="project" value="InterPro"/>
</dbReference>
<proteinExistence type="predicted"/>
<dbReference type="Pfam" id="PF01740">
    <property type="entry name" value="STAS"/>
    <property type="match status" value="1"/>
</dbReference>
<dbReference type="PROSITE" id="PS50801">
    <property type="entry name" value="STAS"/>
    <property type="match status" value="1"/>
</dbReference>
<accession>H8GL03</accession>
<dbReference type="PANTHER" id="PTHR33745">
    <property type="entry name" value="RSBT ANTAGONIST PROTEIN RSBS-RELATED"/>
    <property type="match status" value="1"/>
</dbReference>
<dbReference type="InterPro" id="IPR044398">
    <property type="entry name" value="Globin-sensor_dom"/>
</dbReference>
<dbReference type="Gene3D" id="1.10.490.10">
    <property type="entry name" value="Globins"/>
    <property type="match status" value="1"/>
</dbReference>
<evidence type="ECO:0000313" key="4">
    <source>
        <dbReference type="Proteomes" id="UP000005090"/>
    </source>
</evidence>
<dbReference type="InterPro" id="IPR051932">
    <property type="entry name" value="Bact_StressResp_Reg"/>
</dbReference>
<keyword evidence="1" id="KW-0597">Phosphoprotein</keyword>
<dbReference type="InterPro" id="IPR002645">
    <property type="entry name" value="STAS_dom"/>
</dbReference>
<evidence type="ECO:0000259" key="2">
    <source>
        <dbReference type="PROSITE" id="PS50801"/>
    </source>
</evidence>
<dbReference type="eggNOG" id="COG1366">
    <property type="taxonomic scope" value="Bacteria"/>
</dbReference>
<dbReference type="GO" id="GO:0019825">
    <property type="term" value="F:oxygen binding"/>
    <property type="evidence" value="ECO:0007669"/>
    <property type="project" value="InterPro"/>
</dbReference>
<dbReference type="SUPFAM" id="SSF52091">
    <property type="entry name" value="SpoIIaa-like"/>
    <property type="match status" value="1"/>
</dbReference>
<gene>
    <name evidence="3" type="ORF">Metal_2792</name>
</gene>
<dbReference type="SUPFAM" id="SSF46458">
    <property type="entry name" value="Globin-like"/>
    <property type="match status" value="1"/>
</dbReference>
<dbReference type="STRING" id="686340.Metal_2792"/>
<name>H8GL03_METAL</name>
<dbReference type="InterPro" id="IPR009050">
    <property type="entry name" value="Globin-like_sf"/>
</dbReference>
<evidence type="ECO:0000256" key="1">
    <source>
        <dbReference type="ARBA" id="ARBA00022553"/>
    </source>
</evidence>
<dbReference type="Gene3D" id="3.30.750.24">
    <property type="entry name" value="STAS domain"/>
    <property type="match status" value="1"/>
</dbReference>
<feature type="domain" description="STAS" evidence="2">
    <location>
        <begin position="190"/>
        <end position="301"/>
    </location>
</feature>
<dbReference type="AlphaFoldDB" id="H8GL03"/>